<evidence type="ECO:0000313" key="1">
    <source>
        <dbReference type="EMBL" id="KOG33286.1"/>
    </source>
</evidence>
<proteinExistence type="predicted"/>
<dbReference type="STRING" id="67356.AQJ84_11095"/>
<dbReference type="AlphaFoldDB" id="A0A0L8L5E1"/>
<organism evidence="1 2">
    <name type="scientific">Streptomyces resistomycificus</name>
    <dbReference type="NCBI Taxonomy" id="67356"/>
    <lineage>
        <taxon>Bacteria</taxon>
        <taxon>Bacillati</taxon>
        <taxon>Actinomycetota</taxon>
        <taxon>Actinomycetes</taxon>
        <taxon>Kitasatosporales</taxon>
        <taxon>Streptomycetaceae</taxon>
        <taxon>Streptomyces</taxon>
        <taxon>Streptomyces aurantiacus group</taxon>
    </lineage>
</organism>
<protein>
    <recommendedName>
        <fullName evidence="3">Tail terminator</fullName>
    </recommendedName>
</protein>
<dbReference type="OrthoDB" id="4307389at2"/>
<accession>A0A0L8L5E1</accession>
<comment type="caution">
    <text evidence="1">The sequence shown here is derived from an EMBL/GenBank/DDBJ whole genome shotgun (WGS) entry which is preliminary data.</text>
</comment>
<keyword evidence="2" id="KW-1185">Reference proteome</keyword>
<evidence type="ECO:0000313" key="2">
    <source>
        <dbReference type="Proteomes" id="UP000037251"/>
    </source>
</evidence>
<sequence length="140" mass="14823">MSGGLQVAAMPDVEQAAVKYLKPLLPAGTVVGTEWPDRWDTKLAVGIVSVTLGGGGSRQKPVTVDRTLDIDILGATKKQARDLAASVSAHLIAAQGTAQHGVRIYGVDETSLIWLPYTPSAETDTIPRYVLVMSMVVRPA</sequence>
<evidence type="ECO:0008006" key="3">
    <source>
        <dbReference type="Google" id="ProtNLM"/>
    </source>
</evidence>
<dbReference type="Proteomes" id="UP000037251">
    <property type="component" value="Unassembled WGS sequence"/>
</dbReference>
<name>A0A0L8L5E1_9ACTN</name>
<reference evidence="2" key="1">
    <citation type="submission" date="2015-07" db="EMBL/GenBank/DDBJ databases">
        <authorList>
            <person name="Ju K.-S."/>
            <person name="Doroghazi J.R."/>
            <person name="Metcalf W.W."/>
        </authorList>
    </citation>
    <scope>NUCLEOTIDE SEQUENCE [LARGE SCALE GENOMIC DNA]</scope>
    <source>
        <strain evidence="2">NRRL 2290</strain>
    </source>
</reference>
<gene>
    <name evidence="1" type="ORF">ADK37_23145</name>
</gene>
<dbReference type="RefSeq" id="WP_030040212.1">
    <property type="nucleotide sequence ID" value="NZ_KL575597.1"/>
</dbReference>
<dbReference type="EMBL" id="LGUS01000174">
    <property type="protein sequence ID" value="KOG33286.1"/>
    <property type="molecule type" value="Genomic_DNA"/>
</dbReference>
<dbReference type="PATRIC" id="fig|67356.5.peg.4931"/>